<dbReference type="Gene3D" id="1.20.5.340">
    <property type="match status" value="1"/>
</dbReference>
<evidence type="ECO:0000313" key="2">
    <source>
        <dbReference type="EMBL" id="CRY94751.1"/>
    </source>
</evidence>
<protein>
    <recommendedName>
        <fullName evidence="3">Helix-turn-helix domain-containing protein</fullName>
    </recommendedName>
</protein>
<organism evidence="2">
    <name type="scientific">uncultured prokaryote</name>
    <dbReference type="NCBI Taxonomy" id="198431"/>
    <lineage>
        <taxon>unclassified sequences</taxon>
        <taxon>environmental samples</taxon>
    </lineage>
</organism>
<keyword evidence="2" id="KW-0614">Plasmid</keyword>
<accession>A0A0H5PYF3</accession>
<reference evidence="2" key="1">
    <citation type="submission" date="2015-06" db="EMBL/GenBank/DDBJ databases">
        <authorList>
            <person name="Joergensen T."/>
        </authorList>
    </citation>
    <scope>NUCLEOTIDE SEQUENCE</scope>
    <source>
        <plasmid evidence="2">pRGRH0345</plasmid>
    </source>
</reference>
<name>A0A0H5PYF3_9ZZZZ</name>
<evidence type="ECO:0008006" key="3">
    <source>
        <dbReference type="Google" id="ProtNLM"/>
    </source>
</evidence>
<reference evidence="2" key="2">
    <citation type="submission" date="2015-07" db="EMBL/GenBank/DDBJ databases">
        <title>Plasmids, circular viruses and viroids from rat gut.</title>
        <authorList>
            <person name="Jorgensen T.J."/>
            <person name="Hansen M.A."/>
            <person name="Xu Z."/>
            <person name="Tabak M.A."/>
            <person name="Sorensen S.J."/>
            <person name="Hansen L.H."/>
        </authorList>
    </citation>
    <scope>NUCLEOTIDE SEQUENCE</scope>
    <source>
        <plasmid evidence="2">pRGRH0345</plasmid>
    </source>
</reference>
<geneLocation type="plasmid" evidence="2">
    <name>pRGRH0345</name>
</geneLocation>
<proteinExistence type="predicted"/>
<sequence>MKYTLSEAAAATGKNKATIQRAIKSGKISAPKGESGSYEIDPSELHRVFRPVAQRVAQIDNATMRNGAQQAGLPPDFNALQRIADLEKELAVMEERKNGLEEQKRHLTDTVEDLRKRLDSSEGRVLALLNDPRPKGFWKRLFS</sequence>
<dbReference type="EMBL" id="LN853012">
    <property type="protein sequence ID" value="CRY94751.1"/>
    <property type="molecule type" value="Genomic_DNA"/>
</dbReference>
<keyword evidence="1" id="KW-0175">Coiled coil</keyword>
<dbReference type="AlphaFoldDB" id="A0A0H5PYF3"/>
<evidence type="ECO:0000256" key="1">
    <source>
        <dbReference type="SAM" id="Coils"/>
    </source>
</evidence>
<feature type="coiled-coil region" evidence="1">
    <location>
        <begin position="83"/>
        <end position="131"/>
    </location>
</feature>